<reference evidence="1 2" key="1">
    <citation type="journal article" date="2022" name="Allergy">
        <title>Genome assembly and annotation of Periplaneta americana reveal a comprehensive cockroach allergen profile.</title>
        <authorList>
            <person name="Wang L."/>
            <person name="Xiong Q."/>
            <person name="Saelim N."/>
            <person name="Wang L."/>
            <person name="Nong W."/>
            <person name="Wan A.T."/>
            <person name="Shi M."/>
            <person name="Liu X."/>
            <person name="Cao Q."/>
            <person name="Hui J.H.L."/>
            <person name="Sookrung N."/>
            <person name="Leung T.F."/>
            <person name="Tungtrongchitr A."/>
            <person name="Tsui S.K.W."/>
        </authorList>
    </citation>
    <scope>NUCLEOTIDE SEQUENCE [LARGE SCALE GENOMIC DNA]</scope>
    <source>
        <strain evidence="1">PWHHKU_190912</strain>
    </source>
</reference>
<dbReference type="Gene3D" id="3.30.420.10">
    <property type="entry name" value="Ribonuclease H-like superfamily/Ribonuclease H"/>
    <property type="match status" value="1"/>
</dbReference>
<comment type="caution">
    <text evidence="1">The sequence shown here is derived from an EMBL/GenBank/DDBJ whole genome shotgun (WGS) entry which is preliminary data.</text>
</comment>
<dbReference type="Proteomes" id="UP001148838">
    <property type="component" value="Unassembled WGS sequence"/>
</dbReference>
<evidence type="ECO:0000313" key="2">
    <source>
        <dbReference type="Proteomes" id="UP001148838"/>
    </source>
</evidence>
<dbReference type="Pfam" id="PF01359">
    <property type="entry name" value="Transposase_1"/>
    <property type="match status" value="1"/>
</dbReference>
<dbReference type="EMBL" id="JAJSOF020000019">
    <property type="protein sequence ID" value="KAJ4438551.1"/>
    <property type="molecule type" value="Genomic_DNA"/>
</dbReference>
<evidence type="ECO:0000313" key="1">
    <source>
        <dbReference type="EMBL" id="KAJ4438551.1"/>
    </source>
</evidence>
<dbReference type="InterPro" id="IPR036397">
    <property type="entry name" value="RNaseH_sf"/>
</dbReference>
<name>A0ABQ8SWI0_PERAM</name>
<gene>
    <name evidence="1" type="ORF">ANN_14498</name>
</gene>
<organism evidence="1 2">
    <name type="scientific">Periplaneta americana</name>
    <name type="common">American cockroach</name>
    <name type="synonym">Blatta americana</name>
    <dbReference type="NCBI Taxonomy" id="6978"/>
    <lineage>
        <taxon>Eukaryota</taxon>
        <taxon>Metazoa</taxon>
        <taxon>Ecdysozoa</taxon>
        <taxon>Arthropoda</taxon>
        <taxon>Hexapoda</taxon>
        <taxon>Insecta</taxon>
        <taxon>Pterygota</taxon>
        <taxon>Neoptera</taxon>
        <taxon>Polyneoptera</taxon>
        <taxon>Dictyoptera</taxon>
        <taxon>Blattodea</taxon>
        <taxon>Blattoidea</taxon>
        <taxon>Blattidae</taxon>
        <taxon>Blattinae</taxon>
        <taxon>Periplaneta</taxon>
    </lineage>
</organism>
<keyword evidence="2" id="KW-1185">Reference proteome</keyword>
<dbReference type="InterPro" id="IPR001888">
    <property type="entry name" value="Transposase_1"/>
</dbReference>
<dbReference type="PANTHER" id="PTHR46060">
    <property type="entry name" value="MARINER MOS1 TRANSPOSASE-LIKE PROTEIN"/>
    <property type="match status" value="1"/>
</dbReference>
<proteinExistence type="predicted"/>
<dbReference type="PANTHER" id="PTHR46060:SF1">
    <property type="entry name" value="MARINER MOS1 TRANSPOSASE-LIKE PROTEIN"/>
    <property type="match status" value="1"/>
</dbReference>
<protein>
    <recommendedName>
        <fullName evidence="3">Mariner Mos1 transposase</fullName>
    </recommendedName>
</protein>
<sequence>MATVFWDTKGILLVEFLERNATINAERYCNTLTNLKKAIQNKRRDMLNPRVIFLHDNSRPHTARHTATKLQKFNWKVLDHSPCSPDFAPSDYYLFMHMKTWLGSKRFDDDEELKTSVIEVRSSQSIVLEISRPNVQRIYGLQHMNLVVHPKKTRIANKYIGNMKINSMSELQRLAGVKSMGDAECPTVLDIEICSEQDDPRQRPNFGVKCKIFELDACQYN</sequence>
<accession>A0ABQ8SWI0</accession>
<evidence type="ECO:0008006" key="3">
    <source>
        <dbReference type="Google" id="ProtNLM"/>
    </source>
</evidence>
<dbReference type="InterPro" id="IPR052709">
    <property type="entry name" value="Transposase-MT_Hybrid"/>
</dbReference>